<dbReference type="PANTHER" id="PTHR14817">
    <property type="entry name" value="COILED-COIL DOMAIN-CONTAINING PROTEIN 15"/>
    <property type="match status" value="1"/>
</dbReference>
<dbReference type="AlphaFoldDB" id="A0A672SVX9"/>
<keyword evidence="4" id="KW-1185">Reference proteome</keyword>
<keyword evidence="2" id="KW-0472">Membrane</keyword>
<feature type="region of interest" description="Disordered" evidence="1">
    <location>
        <begin position="1"/>
        <end position="34"/>
    </location>
</feature>
<feature type="compositionally biased region" description="Basic and acidic residues" evidence="1">
    <location>
        <begin position="114"/>
        <end position="130"/>
    </location>
</feature>
<protein>
    <submittedName>
        <fullName evidence="3">Coiled-coil domain-containing protein 15-like</fullName>
    </submittedName>
</protein>
<feature type="region of interest" description="Disordered" evidence="1">
    <location>
        <begin position="225"/>
        <end position="270"/>
    </location>
</feature>
<keyword evidence="2" id="KW-1133">Transmembrane helix</keyword>
<keyword evidence="2" id="KW-0812">Transmembrane</keyword>
<feature type="compositionally biased region" description="Basic residues" evidence="1">
    <location>
        <begin position="230"/>
        <end position="242"/>
    </location>
</feature>
<evidence type="ECO:0000256" key="1">
    <source>
        <dbReference type="SAM" id="MobiDB-lite"/>
    </source>
</evidence>
<evidence type="ECO:0000313" key="3">
    <source>
        <dbReference type="Ensembl" id="ENSSGRP00000106442.1"/>
    </source>
</evidence>
<sequence length="342" mass="40773">MNQAKAAKERVCSSITQKKPLKENKRITSGNRRKATDVRVLAERNPAVAPVGVWVESGDESLEHPAVRALLTEEFLEETRREKEESLRRFQDAVRERVSQQACLRKQQQLLKSYETKPESHTGGDQKDTEGTNYGGEEYEQDVEVEDEMLLGQHDQPLDLHRHRSKTVTFQNEMVYEPDEPDTVSFTTDYRASQVLWPHDHQEELKRQRQSQFLMYRRHFMDTEREQVKEHRRHRKHLKRTASIKNEKEQLRKAEEKKMERQRQQEEERKDMAEREYLILERLRLDEEEAAEKVERREKTKSIRESKRYILPIYGTSHLVMSMFIITINTLKVWGGNFKKIK</sequence>
<gene>
    <name evidence="3" type="primary">LOC107556428</name>
</gene>
<name>A0A672SVX9_SINGR</name>
<feature type="compositionally biased region" description="Basic and acidic residues" evidence="1">
    <location>
        <begin position="245"/>
        <end position="270"/>
    </location>
</feature>
<accession>A0A672SVX9</accession>
<dbReference type="PANTHER" id="PTHR14817:SF2">
    <property type="entry name" value="COILED-COIL DOMAIN-CONTAINING PROTEIN 15"/>
    <property type="match status" value="1"/>
</dbReference>
<evidence type="ECO:0000256" key="2">
    <source>
        <dbReference type="SAM" id="Phobius"/>
    </source>
</evidence>
<dbReference type="Proteomes" id="UP000472262">
    <property type="component" value="Unassembled WGS sequence"/>
</dbReference>
<proteinExistence type="predicted"/>
<dbReference type="Ensembl" id="ENSSGRT00000113117.1">
    <property type="protein sequence ID" value="ENSSGRP00000106442.1"/>
    <property type="gene ID" value="ENSSGRG00000052604.1"/>
</dbReference>
<dbReference type="GO" id="GO:0005813">
    <property type="term" value="C:centrosome"/>
    <property type="evidence" value="ECO:0007669"/>
    <property type="project" value="TreeGrafter"/>
</dbReference>
<feature type="transmembrane region" description="Helical" evidence="2">
    <location>
        <begin position="309"/>
        <end position="328"/>
    </location>
</feature>
<reference evidence="3" key="1">
    <citation type="submission" date="2025-08" db="UniProtKB">
        <authorList>
            <consortium name="Ensembl"/>
        </authorList>
    </citation>
    <scope>IDENTIFICATION</scope>
</reference>
<reference evidence="3" key="2">
    <citation type="submission" date="2025-09" db="UniProtKB">
        <authorList>
            <consortium name="Ensembl"/>
        </authorList>
    </citation>
    <scope>IDENTIFICATION</scope>
</reference>
<feature type="compositionally biased region" description="Basic and acidic residues" evidence="1">
    <location>
        <begin position="1"/>
        <end position="11"/>
    </location>
</feature>
<feature type="region of interest" description="Disordered" evidence="1">
    <location>
        <begin position="113"/>
        <end position="135"/>
    </location>
</feature>
<dbReference type="InterPro" id="IPR037693">
    <property type="entry name" value="CCDC15"/>
</dbReference>
<organism evidence="3 4">
    <name type="scientific">Sinocyclocheilus grahami</name>
    <name type="common">Dianchi golden-line fish</name>
    <name type="synonym">Barbus grahami</name>
    <dbReference type="NCBI Taxonomy" id="75366"/>
    <lineage>
        <taxon>Eukaryota</taxon>
        <taxon>Metazoa</taxon>
        <taxon>Chordata</taxon>
        <taxon>Craniata</taxon>
        <taxon>Vertebrata</taxon>
        <taxon>Euteleostomi</taxon>
        <taxon>Actinopterygii</taxon>
        <taxon>Neopterygii</taxon>
        <taxon>Teleostei</taxon>
        <taxon>Ostariophysi</taxon>
        <taxon>Cypriniformes</taxon>
        <taxon>Cyprinidae</taxon>
        <taxon>Cyprininae</taxon>
        <taxon>Sinocyclocheilus</taxon>
    </lineage>
</organism>
<evidence type="ECO:0000313" key="4">
    <source>
        <dbReference type="Proteomes" id="UP000472262"/>
    </source>
</evidence>